<dbReference type="Gene3D" id="2.10.220.10">
    <property type="entry name" value="Hormone Receptor, Insulin-like Growth Factor Receptor 1, Chain A, domain 2"/>
    <property type="match status" value="1"/>
</dbReference>
<dbReference type="SUPFAM" id="SSF57184">
    <property type="entry name" value="Growth factor receptor domain"/>
    <property type="match status" value="1"/>
</dbReference>
<organism evidence="2 3">
    <name type="scientific">Tetrahymena thermophila (strain SB210)</name>
    <dbReference type="NCBI Taxonomy" id="312017"/>
    <lineage>
        <taxon>Eukaryota</taxon>
        <taxon>Sar</taxon>
        <taxon>Alveolata</taxon>
        <taxon>Ciliophora</taxon>
        <taxon>Intramacronucleata</taxon>
        <taxon>Oligohymenophorea</taxon>
        <taxon>Hymenostomatida</taxon>
        <taxon>Tetrahymenina</taxon>
        <taxon>Tetrahymenidae</taxon>
        <taxon>Tetrahymena</taxon>
    </lineage>
</organism>
<dbReference type="InterPro" id="IPR009030">
    <property type="entry name" value="Growth_fac_rcpt_cys_sf"/>
</dbReference>
<evidence type="ECO:0000313" key="3">
    <source>
        <dbReference type="Proteomes" id="UP000009168"/>
    </source>
</evidence>
<dbReference type="AlphaFoldDB" id="Q24GC3"/>
<dbReference type="SMART" id="SM00261">
    <property type="entry name" value="FU"/>
    <property type="match status" value="2"/>
</dbReference>
<dbReference type="Proteomes" id="UP000009168">
    <property type="component" value="Unassembled WGS sequence"/>
</dbReference>
<reference evidence="3" key="1">
    <citation type="journal article" date="2006" name="PLoS Biol.">
        <title>Macronuclear genome sequence of the ciliate Tetrahymena thermophila, a model eukaryote.</title>
        <authorList>
            <person name="Eisen J.A."/>
            <person name="Coyne R.S."/>
            <person name="Wu M."/>
            <person name="Wu D."/>
            <person name="Thiagarajan M."/>
            <person name="Wortman J.R."/>
            <person name="Badger J.H."/>
            <person name="Ren Q."/>
            <person name="Amedeo P."/>
            <person name="Jones K.M."/>
            <person name="Tallon L.J."/>
            <person name="Delcher A.L."/>
            <person name="Salzberg S.L."/>
            <person name="Silva J.C."/>
            <person name="Haas B.J."/>
            <person name="Majoros W.H."/>
            <person name="Farzad M."/>
            <person name="Carlton J.M."/>
            <person name="Smith R.K. Jr."/>
            <person name="Garg J."/>
            <person name="Pearlman R.E."/>
            <person name="Karrer K.M."/>
            <person name="Sun L."/>
            <person name="Manning G."/>
            <person name="Elde N.C."/>
            <person name="Turkewitz A.P."/>
            <person name="Asai D.J."/>
            <person name="Wilkes D.E."/>
            <person name="Wang Y."/>
            <person name="Cai H."/>
            <person name="Collins K."/>
            <person name="Stewart B.A."/>
            <person name="Lee S.R."/>
            <person name="Wilamowska K."/>
            <person name="Weinberg Z."/>
            <person name="Ruzzo W.L."/>
            <person name="Wloga D."/>
            <person name="Gaertig J."/>
            <person name="Frankel J."/>
            <person name="Tsao C.-C."/>
            <person name="Gorovsky M.A."/>
            <person name="Keeling P.J."/>
            <person name="Waller R.F."/>
            <person name="Patron N.J."/>
            <person name="Cherry J.M."/>
            <person name="Stover N.A."/>
            <person name="Krieger C.J."/>
            <person name="del Toro C."/>
            <person name="Ryder H.F."/>
            <person name="Williamson S.C."/>
            <person name="Barbeau R.A."/>
            <person name="Hamilton E.P."/>
            <person name="Orias E."/>
        </authorList>
    </citation>
    <scope>NUCLEOTIDE SEQUENCE [LARGE SCALE GENOMIC DNA]</scope>
    <source>
        <strain evidence="3">SB210</strain>
    </source>
</reference>
<dbReference type="GeneID" id="7838657"/>
<sequence length="325" mass="37612">MYKIIISLIFVQYCLAQICQKSQILDALSQACLSCSSVCENCFNISQQSCIGCVKNSYLSYDDISTCQIQCRKSEFVDSESKRCIKCKVNGCVQCTSSQICLVCDQNLVLDKNNNQCNAKKGICESDQQFLNPPFESRKCTNSCLQSYYQNYNSQICEYTQECPQIQQLSSYIMDTFVDEIAIIKENQYMVISGVSCSFAIVDINWNIITKQTLLDKNSFEIDVTQDESKNYFFFTGMYGGCMRGQRFSVMNFETLQIEFDEKNLEQQYKIIYTDDVYKLVFMVDNQASALIWYDINNKKINNRKISIRLFYITYIVKKMLQCCS</sequence>
<protein>
    <submittedName>
        <fullName evidence="2">Zinc finger protein</fullName>
    </submittedName>
</protein>
<gene>
    <name evidence="2" type="ORF">TTHERM_00901760</name>
</gene>
<accession>Q24GC3</accession>
<dbReference type="KEGG" id="tet:TTHERM_00901760"/>
<dbReference type="EMBL" id="GG662258">
    <property type="protein sequence ID" value="EAS06807.2"/>
    <property type="molecule type" value="Genomic_DNA"/>
</dbReference>
<proteinExistence type="predicted"/>
<dbReference type="RefSeq" id="XP_001027049.2">
    <property type="nucleotide sequence ID" value="XM_001027049.2"/>
</dbReference>
<feature type="signal peptide" evidence="1">
    <location>
        <begin position="1"/>
        <end position="16"/>
    </location>
</feature>
<evidence type="ECO:0000313" key="2">
    <source>
        <dbReference type="EMBL" id="EAS06807.2"/>
    </source>
</evidence>
<feature type="chain" id="PRO_5004202667" evidence="1">
    <location>
        <begin position="17"/>
        <end position="325"/>
    </location>
</feature>
<dbReference type="HOGENOM" id="CLU_641734_0_0_1"/>
<dbReference type="InterPro" id="IPR006212">
    <property type="entry name" value="Furin_repeat"/>
</dbReference>
<name>Q24GC3_TETTS</name>
<dbReference type="InParanoid" id="Q24GC3"/>
<keyword evidence="3" id="KW-1185">Reference proteome</keyword>
<evidence type="ECO:0000256" key="1">
    <source>
        <dbReference type="SAM" id="SignalP"/>
    </source>
</evidence>
<keyword evidence="1" id="KW-0732">Signal</keyword>